<feature type="transmembrane region" description="Helical" evidence="1">
    <location>
        <begin position="209"/>
        <end position="228"/>
    </location>
</feature>
<dbReference type="EMBL" id="FXXQ01000003">
    <property type="protein sequence ID" value="SMX23194.1"/>
    <property type="molecule type" value="Genomic_DNA"/>
</dbReference>
<name>A0A238IZU9_9RHOB</name>
<feature type="transmembrane region" description="Helical" evidence="1">
    <location>
        <begin position="262"/>
        <end position="280"/>
    </location>
</feature>
<organism evidence="2 3">
    <name type="scientific">Boseongicola aestuarii</name>
    <dbReference type="NCBI Taxonomy" id="1470561"/>
    <lineage>
        <taxon>Bacteria</taxon>
        <taxon>Pseudomonadati</taxon>
        <taxon>Pseudomonadota</taxon>
        <taxon>Alphaproteobacteria</taxon>
        <taxon>Rhodobacterales</taxon>
        <taxon>Paracoccaceae</taxon>
        <taxon>Boseongicola</taxon>
    </lineage>
</organism>
<evidence type="ECO:0000313" key="2">
    <source>
        <dbReference type="EMBL" id="SMX23194.1"/>
    </source>
</evidence>
<dbReference type="AlphaFoldDB" id="A0A238IZU9"/>
<dbReference type="Proteomes" id="UP000201838">
    <property type="component" value="Unassembled WGS sequence"/>
</dbReference>
<evidence type="ECO:0008006" key="4">
    <source>
        <dbReference type="Google" id="ProtNLM"/>
    </source>
</evidence>
<feature type="transmembrane region" description="Helical" evidence="1">
    <location>
        <begin position="400"/>
        <end position="426"/>
    </location>
</feature>
<sequence>MLFQTKIEALRVILLALVSTLLVVTTARAHEVQPTIADLTINPSEIEVVLDWVLEAPIAGLDLEGVEDTNAAEGAEDYDVLRSLDSAALETAFREAWPSISQGLSLRAGEVDLPFEITGLTIPEAGNVELARNSQVVLSAPLPEGDSAIVMSWAAEYGPLVVRQQGIENGYTAFLTSGGDTDPIPRTGSDTQTGGQAFVEYIGVGFDHIIPLGLDHILFVLGLFFLALRMGPLLWQISAFTLAHTVTLALGSLGIIKISPEIVEPLIAASIVYVGVENVLSRGLTPWRPFVVFGFGLLHGLGFASVLSDFGLGGAHFVPKLIGFNVGVEIGQIAVIAAAFVTLGILFGRNTWWRQRIASPVSIGIAVIATFWVFERTGIIDPEGAFAPFAMLTEGGFAPLWTVIVVSALAAALTALVLVASGLDALRDAAGIITSFTAFLGVIATFTSGAWVLTAALMAVWILALRLQSLGGPDADKVPA</sequence>
<gene>
    <name evidence="2" type="ORF">BOA8489_01298</name>
</gene>
<accession>A0A238IZU9</accession>
<evidence type="ECO:0000313" key="3">
    <source>
        <dbReference type="Proteomes" id="UP000201838"/>
    </source>
</evidence>
<keyword evidence="3" id="KW-1185">Reference proteome</keyword>
<dbReference type="InterPro" id="IPR032809">
    <property type="entry name" value="Put_HupE_UreJ"/>
</dbReference>
<feature type="transmembrane region" description="Helical" evidence="1">
    <location>
        <begin position="233"/>
        <end position="256"/>
    </location>
</feature>
<proteinExistence type="predicted"/>
<protein>
    <recommendedName>
        <fullName evidence="4">HupE / UreJ protein</fullName>
    </recommendedName>
</protein>
<feature type="transmembrane region" description="Helical" evidence="1">
    <location>
        <begin position="292"/>
        <end position="318"/>
    </location>
</feature>
<reference evidence="2 3" key="1">
    <citation type="submission" date="2017-05" db="EMBL/GenBank/DDBJ databases">
        <authorList>
            <person name="Song R."/>
            <person name="Chenine A.L."/>
            <person name="Ruprecht R.M."/>
        </authorList>
    </citation>
    <scope>NUCLEOTIDE SEQUENCE [LARGE SCALE GENOMIC DNA]</scope>
    <source>
        <strain evidence="2 3">CECT 8489</strain>
    </source>
</reference>
<feature type="transmembrane region" description="Helical" evidence="1">
    <location>
        <begin position="330"/>
        <end position="348"/>
    </location>
</feature>
<keyword evidence="1" id="KW-1133">Transmembrane helix</keyword>
<keyword evidence="1" id="KW-0812">Transmembrane</keyword>
<dbReference type="OrthoDB" id="9808870at2"/>
<keyword evidence="1" id="KW-0472">Membrane</keyword>
<dbReference type="Pfam" id="PF13795">
    <property type="entry name" value="HupE_UreJ_2"/>
    <property type="match status" value="1"/>
</dbReference>
<feature type="transmembrane region" description="Helical" evidence="1">
    <location>
        <begin position="357"/>
        <end position="374"/>
    </location>
</feature>
<feature type="transmembrane region" description="Helical" evidence="1">
    <location>
        <begin position="438"/>
        <end position="464"/>
    </location>
</feature>
<evidence type="ECO:0000256" key="1">
    <source>
        <dbReference type="SAM" id="Phobius"/>
    </source>
</evidence>